<keyword evidence="1" id="KW-1133">Transmembrane helix</keyword>
<dbReference type="Gene3D" id="2.60.120.870">
    <property type="match status" value="1"/>
</dbReference>
<evidence type="ECO:0000313" key="2">
    <source>
        <dbReference type="EMBL" id="HIY96374.1"/>
    </source>
</evidence>
<evidence type="ECO:0000313" key="3">
    <source>
        <dbReference type="Proteomes" id="UP000886750"/>
    </source>
</evidence>
<feature type="transmembrane region" description="Helical" evidence="1">
    <location>
        <begin position="162"/>
        <end position="184"/>
    </location>
</feature>
<organism evidence="2 3">
    <name type="scientific">Candidatus Borkfalkia excrementigallinarum</name>
    <dbReference type="NCBI Taxonomy" id="2838506"/>
    <lineage>
        <taxon>Bacteria</taxon>
        <taxon>Bacillati</taxon>
        <taxon>Bacillota</taxon>
        <taxon>Clostridia</taxon>
        <taxon>Christensenellales</taxon>
        <taxon>Christensenellaceae</taxon>
        <taxon>Candidatus Borkfalkia</taxon>
    </lineage>
</organism>
<protein>
    <submittedName>
        <fullName evidence="2">Uncharacterized protein</fullName>
    </submittedName>
</protein>
<reference evidence="2" key="2">
    <citation type="submission" date="2021-04" db="EMBL/GenBank/DDBJ databases">
        <authorList>
            <person name="Gilroy R."/>
        </authorList>
    </citation>
    <scope>NUCLEOTIDE SEQUENCE</scope>
    <source>
        <strain evidence="2">1345</strain>
    </source>
</reference>
<dbReference type="EMBL" id="DXCQ01000020">
    <property type="protein sequence ID" value="HIY96374.1"/>
    <property type="molecule type" value="Genomic_DNA"/>
</dbReference>
<keyword evidence="1" id="KW-0812">Transmembrane</keyword>
<accession>A0A9D2CQS1</accession>
<reference evidence="2" key="1">
    <citation type="journal article" date="2021" name="PeerJ">
        <title>Extensive microbial diversity within the chicken gut microbiome revealed by metagenomics and culture.</title>
        <authorList>
            <person name="Gilroy R."/>
            <person name="Ravi A."/>
            <person name="Getino M."/>
            <person name="Pursley I."/>
            <person name="Horton D.L."/>
            <person name="Alikhan N.F."/>
            <person name="Baker D."/>
            <person name="Gharbi K."/>
            <person name="Hall N."/>
            <person name="Watson M."/>
            <person name="Adriaenssens E.M."/>
            <person name="Foster-Nyarko E."/>
            <person name="Jarju S."/>
            <person name="Secka A."/>
            <person name="Antonio M."/>
            <person name="Oren A."/>
            <person name="Chaudhuri R.R."/>
            <person name="La Ragione R."/>
            <person name="Hildebrand F."/>
            <person name="Pallen M.J."/>
        </authorList>
    </citation>
    <scope>NUCLEOTIDE SEQUENCE</scope>
    <source>
        <strain evidence="2">1345</strain>
    </source>
</reference>
<sequence length="189" mass="20563">MARFGGLYVRSDDFVYSGTITFDKTGVDFWDGARFVIGYNDPTEFEVIDFQRGGIFYTKRTNDVSTGWQHYTSVPYLFKQGESYDFAIKVIDGKLYVDVNGDRIIDGYAMPADRCEKGFGVFNSKSAFTIENLVISELEKEENNGGGGTTTQPEEPGCGGSLAGYSAAAAAVALGCACAVALIVRKKNN</sequence>
<proteinExistence type="predicted"/>
<evidence type="ECO:0000256" key="1">
    <source>
        <dbReference type="SAM" id="Phobius"/>
    </source>
</evidence>
<gene>
    <name evidence="2" type="ORF">H9729_01660</name>
</gene>
<keyword evidence="1" id="KW-0472">Membrane</keyword>
<comment type="caution">
    <text evidence="2">The sequence shown here is derived from an EMBL/GenBank/DDBJ whole genome shotgun (WGS) entry which is preliminary data.</text>
</comment>
<dbReference type="Proteomes" id="UP000886750">
    <property type="component" value="Unassembled WGS sequence"/>
</dbReference>
<name>A0A9D2CQS1_9FIRM</name>
<dbReference type="AlphaFoldDB" id="A0A9D2CQS1"/>